<organism evidence="3 4">
    <name type="scientific">Dyadobacter subterraneus</name>
    <dbReference type="NCBI Taxonomy" id="2773304"/>
    <lineage>
        <taxon>Bacteria</taxon>
        <taxon>Pseudomonadati</taxon>
        <taxon>Bacteroidota</taxon>
        <taxon>Cytophagia</taxon>
        <taxon>Cytophagales</taxon>
        <taxon>Spirosomataceae</taxon>
        <taxon>Dyadobacter</taxon>
    </lineage>
</organism>
<accession>A0ABR9WB94</accession>
<evidence type="ECO:0000313" key="3">
    <source>
        <dbReference type="EMBL" id="MBE9462747.1"/>
    </source>
</evidence>
<protein>
    <submittedName>
        <fullName evidence="3">Uncharacterized protein</fullName>
    </submittedName>
</protein>
<reference evidence="4" key="1">
    <citation type="submission" date="2023-07" db="EMBL/GenBank/DDBJ databases">
        <title>Dyadobacter sp. nov 'subterranea' isolated from contaminted grondwater.</title>
        <authorList>
            <person name="Szabo I."/>
            <person name="Al-Omari J."/>
            <person name="Szerdahelyi S.G."/>
            <person name="Rado J."/>
        </authorList>
    </citation>
    <scope>NUCLEOTIDE SEQUENCE [LARGE SCALE GENOMIC DNA]</scope>
    <source>
        <strain evidence="4">UP-52</strain>
    </source>
</reference>
<feature type="compositionally biased region" description="Basic residues" evidence="1">
    <location>
        <begin position="140"/>
        <end position="151"/>
    </location>
</feature>
<dbReference type="EMBL" id="JACYGY010000001">
    <property type="protein sequence ID" value="MBE9462747.1"/>
    <property type="molecule type" value="Genomic_DNA"/>
</dbReference>
<gene>
    <name evidence="3" type="ORF">IEE83_12715</name>
</gene>
<sequence>MKKYWISIFLITSSIVTYAQGIVVNADGTHSVVINSGTTGVIVNSNGTHSTVVNSGSNVSTIVNPNGTHSTAINNGSISTIVNPDGTHSIGINNGTMIQVVTPDQKNAVDNIQKADAAEESDVWFKPSTEKEVVPISKPERKHKKNRDKRE</sequence>
<proteinExistence type="predicted"/>
<feature type="signal peptide" evidence="2">
    <location>
        <begin position="1"/>
        <end position="19"/>
    </location>
</feature>
<keyword evidence="2" id="KW-0732">Signal</keyword>
<keyword evidence="4" id="KW-1185">Reference proteome</keyword>
<dbReference type="Proteomes" id="UP000634134">
    <property type="component" value="Unassembled WGS sequence"/>
</dbReference>
<dbReference type="RefSeq" id="WP_194120933.1">
    <property type="nucleotide sequence ID" value="NZ_JACYGY010000001.1"/>
</dbReference>
<evidence type="ECO:0000256" key="1">
    <source>
        <dbReference type="SAM" id="MobiDB-lite"/>
    </source>
</evidence>
<evidence type="ECO:0000256" key="2">
    <source>
        <dbReference type="SAM" id="SignalP"/>
    </source>
</evidence>
<feature type="region of interest" description="Disordered" evidence="1">
    <location>
        <begin position="129"/>
        <end position="151"/>
    </location>
</feature>
<comment type="caution">
    <text evidence="3">The sequence shown here is derived from an EMBL/GenBank/DDBJ whole genome shotgun (WGS) entry which is preliminary data.</text>
</comment>
<name>A0ABR9WB94_9BACT</name>
<evidence type="ECO:0000313" key="4">
    <source>
        <dbReference type="Proteomes" id="UP000634134"/>
    </source>
</evidence>
<feature type="chain" id="PRO_5046857071" evidence="2">
    <location>
        <begin position="20"/>
        <end position="151"/>
    </location>
</feature>